<protein>
    <submittedName>
        <fullName evidence="1">Uncharacterized protein</fullName>
    </submittedName>
</protein>
<reference evidence="1 2" key="1">
    <citation type="submission" date="2016-03" db="EMBL/GenBank/DDBJ databases">
        <title>Whole genome sequencing of Grifola frondosa 9006-11.</title>
        <authorList>
            <person name="Min B."/>
            <person name="Park H."/>
            <person name="Kim J.-G."/>
            <person name="Cho H."/>
            <person name="Oh Y.-L."/>
            <person name="Kong W.-S."/>
            <person name="Choi I.-G."/>
        </authorList>
    </citation>
    <scope>NUCLEOTIDE SEQUENCE [LARGE SCALE GENOMIC DNA]</scope>
    <source>
        <strain evidence="1 2">9006-11</strain>
    </source>
</reference>
<keyword evidence="2" id="KW-1185">Reference proteome</keyword>
<evidence type="ECO:0000313" key="2">
    <source>
        <dbReference type="Proteomes" id="UP000092993"/>
    </source>
</evidence>
<accession>A0A1C7MPE1</accession>
<organism evidence="1 2">
    <name type="scientific">Grifola frondosa</name>
    <name type="common">Maitake</name>
    <name type="synonym">Polyporus frondosus</name>
    <dbReference type="NCBI Taxonomy" id="5627"/>
    <lineage>
        <taxon>Eukaryota</taxon>
        <taxon>Fungi</taxon>
        <taxon>Dikarya</taxon>
        <taxon>Basidiomycota</taxon>
        <taxon>Agaricomycotina</taxon>
        <taxon>Agaricomycetes</taxon>
        <taxon>Polyporales</taxon>
        <taxon>Grifolaceae</taxon>
        <taxon>Grifola</taxon>
    </lineage>
</organism>
<sequence>MLARAGLPSDTPADYISPCSRKPSVTPRARGRRRRARYAAWCCAFLFLGDEEGIRLDPLECFPLDPIAVLAAALCPVLPAEILETVQVVCNRRIVAASEDEAVRLRSDHNVRWFVGLACVGDGFSGCIVGWMPIQSSDDVLYKVLTTSGSELYVREEEVNPLIVLPQVGQRERKDVAQRRAPVDVPRGHSCWDNLVPSWTLKWPTVATSQSRVPCIFCEFS</sequence>
<dbReference type="Proteomes" id="UP000092993">
    <property type="component" value="Unassembled WGS sequence"/>
</dbReference>
<comment type="caution">
    <text evidence="1">The sequence shown here is derived from an EMBL/GenBank/DDBJ whole genome shotgun (WGS) entry which is preliminary data.</text>
</comment>
<evidence type="ECO:0000313" key="1">
    <source>
        <dbReference type="EMBL" id="OBZ78703.1"/>
    </source>
</evidence>
<dbReference type="EMBL" id="LUGG01000001">
    <property type="protein sequence ID" value="OBZ78703.1"/>
    <property type="molecule type" value="Genomic_DNA"/>
</dbReference>
<gene>
    <name evidence="1" type="ORF">A0H81_01218</name>
</gene>
<name>A0A1C7MPE1_GRIFR</name>
<proteinExistence type="predicted"/>
<dbReference type="AlphaFoldDB" id="A0A1C7MPE1"/>